<organism evidence="8 9">
    <name type="scientific">Nocardiopsis composta</name>
    <dbReference type="NCBI Taxonomy" id="157465"/>
    <lineage>
        <taxon>Bacteria</taxon>
        <taxon>Bacillati</taxon>
        <taxon>Actinomycetota</taxon>
        <taxon>Actinomycetes</taxon>
        <taxon>Streptosporangiales</taxon>
        <taxon>Nocardiopsidaceae</taxon>
        <taxon>Nocardiopsis</taxon>
    </lineage>
</organism>
<reference evidence="8 9" key="1">
    <citation type="submission" date="2020-08" db="EMBL/GenBank/DDBJ databases">
        <title>Sequencing the genomes of 1000 actinobacteria strains.</title>
        <authorList>
            <person name="Klenk H.-P."/>
        </authorList>
    </citation>
    <scope>NUCLEOTIDE SEQUENCE [LARGE SCALE GENOMIC DNA]</scope>
    <source>
        <strain evidence="8 9">DSM 44551</strain>
    </source>
</reference>
<dbReference type="InterPro" id="IPR011990">
    <property type="entry name" value="TPR-like_helical_dom_sf"/>
</dbReference>
<dbReference type="PANTHER" id="PTHR35807">
    <property type="entry name" value="TRANSCRIPTIONAL REGULATOR REDD-RELATED"/>
    <property type="match status" value="1"/>
</dbReference>
<dbReference type="Proteomes" id="UP000572635">
    <property type="component" value="Unassembled WGS sequence"/>
</dbReference>
<feature type="region of interest" description="Disordered" evidence="6">
    <location>
        <begin position="255"/>
        <end position="279"/>
    </location>
</feature>
<dbReference type="GO" id="GO:0003677">
    <property type="term" value="F:DNA binding"/>
    <property type="evidence" value="ECO:0007669"/>
    <property type="project" value="UniProtKB-UniRule"/>
</dbReference>
<dbReference type="Gene3D" id="3.40.50.300">
    <property type="entry name" value="P-loop containing nucleotide triphosphate hydrolases"/>
    <property type="match status" value="1"/>
</dbReference>
<protein>
    <submittedName>
        <fullName evidence="8">DNA-binding SARP family transcriptional activator</fullName>
    </submittedName>
</protein>
<dbReference type="InterPro" id="IPR041664">
    <property type="entry name" value="AAA_16"/>
</dbReference>
<feature type="compositionally biased region" description="Basic and acidic residues" evidence="6">
    <location>
        <begin position="410"/>
        <end position="421"/>
    </location>
</feature>
<evidence type="ECO:0000256" key="5">
    <source>
        <dbReference type="PROSITE-ProRule" id="PRU01091"/>
    </source>
</evidence>
<keyword evidence="9" id="KW-1185">Reference proteome</keyword>
<evidence type="ECO:0000259" key="7">
    <source>
        <dbReference type="PROSITE" id="PS51755"/>
    </source>
</evidence>
<dbReference type="GO" id="GO:0006355">
    <property type="term" value="P:regulation of DNA-templated transcription"/>
    <property type="evidence" value="ECO:0007669"/>
    <property type="project" value="InterPro"/>
</dbReference>
<dbReference type="InterPro" id="IPR003593">
    <property type="entry name" value="AAA+_ATPase"/>
</dbReference>
<dbReference type="InterPro" id="IPR027417">
    <property type="entry name" value="P-loop_NTPase"/>
</dbReference>
<dbReference type="SUPFAM" id="SSF48452">
    <property type="entry name" value="TPR-like"/>
    <property type="match status" value="1"/>
</dbReference>
<keyword evidence="2" id="KW-0805">Transcription regulation</keyword>
<dbReference type="Pfam" id="PF00486">
    <property type="entry name" value="Trans_reg_C"/>
    <property type="match status" value="1"/>
</dbReference>
<feature type="DNA-binding region" description="OmpR/PhoB-type" evidence="5">
    <location>
        <begin position="1"/>
        <end position="97"/>
    </location>
</feature>
<feature type="compositionally biased region" description="Gly residues" evidence="6">
    <location>
        <begin position="392"/>
        <end position="407"/>
    </location>
</feature>
<accession>A0A7W8QJ82</accession>
<dbReference type="SUPFAM" id="SSF52540">
    <property type="entry name" value="P-loop containing nucleoside triphosphate hydrolases"/>
    <property type="match status" value="1"/>
</dbReference>
<keyword evidence="4" id="KW-0804">Transcription</keyword>
<evidence type="ECO:0000256" key="1">
    <source>
        <dbReference type="ARBA" id="ARBA00005820"/>
    </source>
</evidence>
<sequence>MEFGVLGPVRAADGRGPVALKGPVHRAVLARLLAARGRMVPLDRLIADLWEGDPPRNATSAVRTFIADLRRALEPDRPPRAPARLLVTVPPGYALRAEARDVDARRFEAAVDEARDLLAPGAGGAERALPLLDGALRLWRGPAYAEFADRDWARGEAARLEGRRLIAVELRARTALELGRAEEAVPALQQHTAEHPHREDGWRLLALALYRTAGQGEALAALRRARETLADGLGLDPGPRLRRLEADVLAQDPALLPAPGEGREPSPAHPAVPQPGPDVPVLFGRDRELRRLEETARRARDRHRFVPVLVSGEAGAGKTALTEALAARLSGRGWAAAFGPSPENTGVPPAWPWSRILDALDGGRSGSPGEDGRTAGSPPAERPLSGTDPAGEEGGTARGAEAAGGAGRAHIGDSAHAELRRPGRALRSGRRGHAEHGAGVTGQGVRRNPEAASAAPAGFAGQAADTAASSPFRLGRLVADRLAEAAARRPVLVVLDDLQWAGEETLEALTALAADPPPAPVLLLAAHRSTGIPAALTAALGRLARAEPVRVQLGGLPEDAVADLVRAAAGAGAGPEEVRAVARRSGGNPFFAGELARLLGEAGPGALAAVPAGVRDVVRHRLAALPEETRAVLTRAAVIGREADIDLLAALVGEEPALRAAEDAARTGFAVEEGPDRFRFAHDLVREALYEDLSRLRRARLHLQVGEALERLRPGDAAALAHHFLRAAGRDAAPRAARYARAAAEQAERRFAPHEAARLWQGAERALERSDGPARDRLEAAMGAVRALAVTGDLERARALRGRAVAAAERIGDPRLTAEVVGAFEVPANWPRNDDEELSRQVVEAAERSAAALPEEERAARSRLLSAVAMESRGTAGGRGRDTARRAAGEAEELARGCGDPGLLALALNGRFMQTFHRAGLAPERARIGEELVDLAARHDGLVPFEVLGRLILLQACSARADFASADAHAEAADRSAAEHGLPLVGVFTDWYRVLRLAVAGRVGEAEAGYRAASARLAGSGMTGVEKGLLPLALLCLRLQTGGVGAAAVDPGEDWGPYRAWVEPLAELGRGDREAARARLRSLPQEPPADLLLEALTCLEAIAATEAGERAVMERAYDRLLPAAEELAGAGTGMLALRPVAYYLGELASALGDGERAADHYRQAKETAERAGARQWEDAAERALAQVG</sequence>
<dbReference type="Gene3D" id="1.10.10.10">
    <property type="entry name" value="Winged helix-like DNA-binding domain superfamily/Winged helix DNA-binding domain"/>
    <property type="match status" value="1"/>
</dbReference>
<dbReference type="InterPro" id="IPR001867">
    <property type="entry name" value="OmpR/PhoB-type_DNA-bd"/>
</dbReference>
<evidence type="ECO:0000256" key="4">
    <source>
        <dbReference type="ARBA" id="ARBA00023163"/>
    </source>
</evidence>
<comment type="caution">
    <text evidence="8">The sequence shown here is derived from an EMBL/GenBank/DDBJ whole genome shotgun (WGS) entry which is preliminary data.</text>
</comment>
<dbReference type="InterPro" id="IPR005158">
    <property type="entry name" value="BTAD"/>
</dbReference>
<dbReference type="GO" id="GO:0000160">
    <property type="term" value="P:phosphorelay signal transduction system"/>
    <property type="evidence" value="ECO:0007669"/>
    <property type="project" value="InterPro"/>
</dbReference>
<dbReference type="RefSeq" id="WP_184390578.1">
    <property type="nucleotide sequence ID" value="NZ_JACHDB010000001.1"/>
</dbReference>
<evidence type="ECO:0000256" key="2">
    <source>
        <dbReference type="ARBA" id="ARBA00023015"/>
    </source>
</evidence>
<dbReference type="EMBL" id="JACHDB010000001">
    <property type="protein sequence ID" value="MBB5431239.1"/>
    <property type="molecule type" value="Genomic_DNA"/>
</dbReference>
<feature type="compositionally biased region" description="Pro residues" evidence="6">
    <location>
        <begin position="267"/>
        <end position="278"/>
    </location>
</feature>
<dbReference type="Pfam" id="PF03704">
    <property type="entry name" value="BTAD"/>
    <property type="match status" value="1"/>
</dbReference>
<evidence type="ECO:0000313" key="9">
    <source>
        <dbReference type="Proteomes" id="UP000572635"/>
    </source>
</evidence>
<dbReference type="Gene3D" id="1.25.40.10">
    <property type="entry name" value="Tetratricopeptide repeat domain"/>
    <property type="match status" value="1"/>
</dbReference>
<dbReference type="PANTHER" id="PTHR35807:SF1">
    <property type="entry name" value="TRANSCRIPTIONAL REGULATOR REDD"/>
    <property type="match status" value="1"/>
</dbReference>
<evidence type="ECO:0000313" key="8">
    <source>
        <dbReference type="EMBL" id="MBB5431239.1"/>
    </source>
</evidence>
<feature type="domain" description="OmpR/PhoB-type" evidence="7">
    <location>
        <begin position="1"/>
        <end position="97"/>
    </location>
</feature>
<evidence type="ECO:0000256" key="6">
    <source>
        <dbReference type="SAM" id="MobiDB-lite"/>
    </source>
</evidence>
<gene>
    <name evidence="8" type="ORF">HDA36_001323</name>
</gene>
<feature type="region of interest" description="Disordered" evidence="6">
    <location>
        <begin position="338"/>
        <end position="458"/>
    </location>
</feature>
<dbReference type="InterPro" id="IPR051677">
    <property type="entry name" value="AfsR-DnrI-RedD_regulator"/>
</dbReference>
<dbReference type="PROSITE" id="PS51755">
    <property type="entry name" value="OMPR_PHOB"/>
    <property type="match status" value="1"/>
</dbReference>
<feature type="compositionally biased region" description="Basic residues" evidence="6">
    <location>
        <begin position="422"/>
        <end position="433"/>
    </location>
</feature>
<dbReference type="SUPFAM" id="SSF46894">
    <property type="entry name" value="C-terminal effector domain of the bipartite response regulators"/>
    <property type="match status" value="1"/>
</dbReference>
<dbReference type="CDD" id="cd15831">
    <property type="entry name" value="BTAD"/>
    <property type="match status" value="1"/>
</dbReference>
<dbReference type="SMART" id="SM00382">
    <property type="entry name" value="AAA"/>
    <property type="match status" value="1"/>
</dbReference>
<keyword evidence="3 5" id="KW-0238">DNA-binding</keyword>
<comment type="similarity">
    <text evidence="1">Belongs to the AfsR/DnrI/RedD regulatory family.</text>
</comment>
<dbReference type="Pfam" id="PF13191">
    <property type="entry name" value="AAA_16"/>
    <property type="match status" value="1"/>
</dbReference>
<dbReference type="InterPro" id="IPR036388">
    <property type="entry name" value="WH-like_DNA-bd_sf"/>
</dbReference>
<dbReference type="SMART" id="SM00862">
    <property type="entry name" value="Trans_reg_C"/>
    <property type="match status" value="1"/>
</dbReference>
<proteinExistence type="inferred from homology"/>
<dbReference type="SMART" id="SM01043">
    <property type="entry name" value="BTAD"/>
    <property type="match status" value="1"/>
</dbReference>
<evidence type="ECO:0000256" key="3">
    <source>
        <dbReference type="ARBA" id="ARBA00023125"/>
    </source>
</evidence>
<name>A0A7W8QJ82_9ACTN</name>
<dbReference type="AlphaFoldDB" id="A0A7W8QJ82"/>
<dbReference type="InterPro" id="IPR016032">
    <property type="entry name" value="Sig_transdc_resp-reg_C-effctor"/>
</dbReference>